<organism evidence="2 3">
    <name type="scientific">Oribacterium asaccharolyticum ACB7</name>
    <dbReference type="NCBI Taxonomy" id="796944"/>
    <lineage>
        <taxon>Bacteria</taxon>
        <taxon>Bacillati</taxon>
        <taxon>Bacillota</taxon>
        <taxon>Clostridia</taxon>
        <taxon>Lachnospirales</taxon>
        <taxon>Lachnospiraceae</taxon>
        <taxon>Oribacterium</taxon>
    </lineage>
</organism>
<dbReference type="PATRIC" id="fig|796944.3.peg.317"/>
<keyword evidence="1" id="KW-0472">Membrane</keyword>
<evidence type="ECO:0000313" key="2">
    <source>
        <dbReference type="EMBL" id="EHL14024.1"/>
    </source>
</evidence>
<dbReference type="RefSeq" id="WP_009537491.1">
    <property type="nucleotide sequence ID" value="NZ_JH414506.1"/>
</dbReference>
<keyword evidence="1" id="KW-0812">Transmembrane</keyword>
<name>G9WRT4_9FIRM</name>
<accession>G9WRT4</accession>
<feature type="transmembrane region" description="Helical" evidence="1">
    <location>
        <begin position="328"/>
        <end position="351"/>
    </location>
</feature>
<evidence type="ECO:0008006" key="4">
    <source>
        <dbReference type="Google" id="ProtNLM"/>
    </source>
</evidence>
<feature type="transmembrane region" description="Helical" evidence="1">
    <location>
        <begin position="181"/>
        <end position="198"/>
    </location>
</feature>
<proteinExistence type="predicted"/>
<dbReference type="EMBL" id="AFZD01000004">
    <property type="protein sequence ID" value="EHL14024.1"/>
    <property type="molecule type" value="Genomic_DNA"/>
</dbReference>
<dbReference type="Proteomes" id="UP000003527">
    <property type="component" value="Unassembled WGS sequence"/>
</dbReference>
<feature type="transmembrane region" description="Helical" evidence="1">
    <location>
        <begin position="133"/>
        <end position="152"/>
    </location>
</feature>
<evidence type="ECO:0000313" key="3">
    <source>
        <dbReference type="Proteomes" id="UP000003527"/>
    </source>
</evidence>
<feature type="transmembrane region" description="Helical" evidence="1">
    <location>
        <begin position="431"/>
        <end position="452"/>
    </location>
</feature>
<feature type="transmembrane region" description="Helical" evidence="1">
    <location>
        <begin position="282"/>
        <end position="301"/>
    </location>
</feature>
<protein>
    <recommendedName>
        <fullName evidence="4">Glycosyltransferase RgtA/B/C/D-like domain-containing protein</fullName>
    </recommendedName>
</protein>
<dbReference type="HOGENOM" id="CLU_605191_0_0_9"/>
<feature type="transmembrane region" description="Helical" evidence="1">
    <location>
        <begin position="205"/>
        <end position="223"/>
    </location>
</feature>
<comment type="caution">
    <text evidence="2">The sequence shown here is derived from an EMBL/GenBank/DDBJ whole genome shotgun (WGS) entry which is preliminary data.</text>
</comment>
<feature type="transmembrane region" description="Helical" evidence="1">
    <location>
        <begin position="87"/>
        <end position="104"/>
    </location>
</feature>
<keyword evidence="3" id="KW-1185">Reference proteome</keyword>
<gene>
    <name evidence="2" type="ORF">HMPREF9624_01800</name>
</gene>
<sequence>MSKEKFRASFLLFVSILCTVFLGFYILSASADIVYSDYIRLTNSYLGEPFSFRDLLTKDILTRIPVSFLFREINIAFFHYSITFDRFLGLFGLFLTSIPILLFMAKRRTGVFFSVSLLLIFYSLNKWEMLLNGSGYAHFLSFALFYLFFYLLSERVGKGSSLLSLSVFPFLFLLTGGPYAIAVYGATILSLFFLFLAGKIRDKRGSLVLLLSSFVSTFLYFLSNHYAVYEYAGAKSISLKEVLFTKMTFVLKFFGFGFSSLLFSGENLEEWLSSGAVQGKQLFLLGGLILLFFLLMALLFLKDLFFGEKGSSDDCIPEKEKDKSLTGIFPALLLLHGLLSFALVFLSRYIFLRPEYAVQSRYALQYQSALLGALLLLYLKTAGGQEVRVEKRNRDREIEDRKKGEKVKKDENAESVKLAGDVDKKAEPRRALLRIISIGITLLFLGGTLHTAKTELLKAPYRRLHYETMLHSVNRIEEMDEEELERLYEYRHGKERILKAFSILKERKLNCFYGK</sequence>
<keyword evidence="1" id="KW-1133">Transmembrane helix</keyword>
<feature type="transmembrane region" description="Helical" evidence="1">
    <location>
        <begin position="243"/>
        <end position="262"/>
    </location>
</feature>
<dbReference type="AlphaFoldDB" id="G9WRT4"/>
<evidence type="ECO:0000256" key="1">
    <source>
        <dbReference type="SAM" id="Phobius"/>
    </source>
</evidence>
<reference evidence="2 3" key="1">
    <citation type="submission" date="2011-08" db="EMBL/GenBank/DDBJ databases">
        <title>The Genome Sequence of Oribacterium sp. ACB7.</title>
        <authorList>
            <consortium name="The Broad Institute Genome Sequencing Platform"/>
            <person name="Earl A."/>
            <person name="Ward D."/>
            <person name="Feldgarden M."/>
            <person name="Gevers D."/>
            <person name="Sizova M."/>
            <person name="Hazen A."/>
            <person name="Epstein S."/>
            <person name="Young S.K."/>
            <person name="Zeng Q."/>
            <person name="Gargeya S."/>
            <person name="Fitzgerald M."/>
            <person name="Haas B."/>
            <person name="Abouelleil A."/>
            <person name="Alvarado L."/>
            <person name="Arachchi H.M."/>
            <person name="Berlin A."/>
            <person name="Brown A."/>
            <person name="Chapman S.B."/>
            <person name="Chen Z."/>
            <person name="Dunbar C."/>
            <person name="Freedman E."/>
            <person name="Gearin G."/>
            <person name="Gellesch M."/>
            <person name="Goldberg J."/>
            <person name="Griggs A."/>
            <person name="Gujja S."/>
            <person name="Heiman D."/>
            <person name="Howarth C."/>
            <person name="Larson L."/>
            <person name="Lui A."/>
            <person name="MacDonald P.J.P."/>
            <person name="Montmayeur A."/>
            <person name="Murphy C."/>
            <person name="Neiman D."/>
            <person name="Pearson M."/>
            <person name="Priest M."/>
            <person name="Roberts A."/>
            <person name="Saif S."/>
            <person name="Shea T."/>
            <person name="Shenoy N."/>
            <person name="Sisk P."/>
            <person name="Stolte C."/>
            <person name="Sykes S."/>
            <person name="Wortman J."/>
            <person name="Nusbaum C."/>
            <person name="Birren B."/>
        </authorList>
    </citation>
    <scope>NUCLEOTIDE SEQUENCE [LARGE SCALE GENOMIC DNA]</scope>
    <source>
        <strain evidence="2 3">ACB7</strain>
    </source>
</reference>